<feature type="coiled-coil region" evidence="3">
    <location>
        <begin position="92"/>
        <end position="151"/>
    </location>
</feature>
<dbReference type="InterPro" id="IPR008587">
    <property type="entry name" value="FPP_plant"/>
</dbReference>
<dbReference type="STRING" id="1088818.A0A2I0AQS1"/>
<dbReference type="Proteomes" id="UP000236161">
    <property type="component" value="Unassembled WGS sequence"/>
</dbReference>
<dbReference type="OrthoDB" id="1917992at2759"/>
<gene>
    <name evidence="5" type="primary">FPP7</name>
    <name evidence="5" type="ORF">AXF42_Ash012440</name>
</gene>
<accession>A0A2I0AQS1</accession>
<evidence type="ECO:0000256" key="3">
    <source>
        <dbReference type="SAM" id="Coils"/>
    </source>
</evidence>
<evidence type="ECO:0000313" key="5">
    <source>
        <dbReference type="EMBL" id="PKA57901.1"/>
    </source>
</evidence>
<feature type="compositionally biased region" description="Basic and acidic residues" evidence="4">
    <location>
        <begin position="686"/>
        <end position="698"/>
    </location>
</feature>
<name>A0A2I0AQS1_9ASPA</name>
<evidence type="ECO:0000256" key="2">
    <source>
        <dbReference type="ARBA" id="ARBA00023054"/>
    </source>
</evidence>
<evidence type="ECO:0000313" key="6">
    <source>
        <dbReference type="Proteomes" id="UP000236161"/>
    </source>
</evidence>
<organism evidence="5 6">
    <name type="scientific">Apostasia shenzhenica</name>
    <dbReference type="NCBI Taxonomy" id="1088818"/>
    <lineage>
        <taxon>Eukaryota</taxon>
        <taxon>Viridiplantae</taxon>
        <taxon>Streptophyta</taxon>
        <taxon>Embryophyta</taxon>
        <taxon>Tracheophyta</taxon>
        <taxon>Spermatophyta</taxon>
        <taxon>Magnoliopsida</taxon>
        <taxon>Liliopsida</taxon>
        <taxon>Asparagales</taxon>
        <taxon>Orchidaceae</taxon>
        <taxon>Apostasioideae</taxon>
        <taxon>Apostasia</taxon>
    </lineage>
</organism>
<dbReference type="PANTHER" id="PTHR31580:SF22">
    <property type="entry name" value="FILAMENT-LIKE PLANT PROTEIN 7"/>
    <property type="match status" value="1"/>
</dbReference>
<feature type="region of interest" description="Disordered" evidence="4">
    <location>
        <begin position="686"/>
        <end position="706"/>
    </location>
</feature>
<evidence type="ECO:0000256" key="4">
    <source>
        <dbReference type="SAM" id="MobiDB-lite"/>
    </source>
</evidence>
<dbReference type="AlphaFoldDB" id="A0A2I0AQS1"/>
<reference evidence="5 6" key="1">
    <citation type="journal article" date="2017" name="Nature">
        <title>The Apostasia genome and the evolution of orchids.</title>
        <authorList>
            <person name="Zhang G.Q."/>
            <person name="Liu K.W."/>
            <person name="Li Z."/>
            <person name="Lohaus R."/>
            <person name="Hsiao Y.Y."/>
            <person name="Niu S.C."/>
            <person name="Wang J.Y."/>
            <person name="Lin Y.C."/>
            <person name="Xu Q."/>
            <person name="Chen L.J."/>
            <person name="Yoshida K."/>
            <person name="Fujiwara S."/>
            <person name="Wang Z.W."/>
            <person name="Zhang Y.Q."/>
            <person name="Mitsuda N."/>
            <person name="Wang M."/>
            <person name="Liu G.H."/>
            <person name="Pecoraro L."/>
            <person name="Huang H.X."/>
            <person name="Xiao X.J."/>
            <person name="Lin M."/>
            <person name="Wu X.Y."/>
            <person name="Wu W.L."/>
            <person name="Chen Y.Y."/>
            <person name="Chang S.B."/>
            <person name="Sakamoto S."/>
            <person name="Ohme-Takagi M."/>
            <person name="Yagi M."/>
            <person name="Zeng S.J."/>
            <person name="Shen C.Y."/>
            <person name="Yeh C.M."/>
            <person name="Luo Y.B."/>
            <person name="Tsai W.C."/>
            <person name="Van de Peer Y."/>
            <person name="Liu Z.J."/>
        </authorList>
    </citation>
    <scope>NUCLEOTIDE SEQUENCE [LARGE SCALE GENOMIC DNA]</scope>
    <source>
        <strain evidence="6">cv. Shenzhen</strain>
        <tissue evidence="5">Stem</tissue>
    </source>
</reference>
<dbReference type="Pfam" id="PF05911">
    <property type="entry name" value="FPP"/>
    <property type="match status" value="1"/>
</dbReference>
<dbReference type="PANTHER" id="PTHR31580">
    <property type="entry name" value="FILAMENT-LIKE PLANT PROTEIN 4"/>
    <property type="match status" value="1"/>
</dbReference>
<feature type="coiled-coil region" evidence="3">
    <location>
        <begin position="293"/>
        <end position="348"/>
    </location>
</feature>
<feature type="coiled-coil region" evidence="3">
    <location>
        <begin position="770"/>
        <end position="804"/>
    </location>
</feature>
<proteinExistence type="inferred from homology"/>
<dbReference type="EMBL" id="KZ451959">
    <property type="protein sequence ID" value="PKA57901.1"/>
    <property type="molecule type" value="Genomic_DNA"/>
</dbReference>
<keyword evidence="2 3" id="KW-0175">Coiled coil</keyword>
<comment type="similarity">
    <text evidence="1">Belongs to the FPP family.</text>
</comment>
<keyword evidence="6" id="KW-1185">Reference proteome</keyword>
<protein>
    <submittedName>
        <fullName evidence="5">Filament-like plant protein 7</fullName>
    </submittedName>
</protein>
<sequence length="1005" mass="114519">MESKTWLWRRKLSEKTAIKERALDLERSLEDLNEQLSSARNESDAKDDLIAKQAKVAEEAIAGWEKVEAEAAYFKQELDEALHQKTIAEEKMVNIDAALKDCMQQLHDLREEHQHTINDVASKMSQERERIHVLEDRLEEASMKLAKLSVENSNLCRIIDVKEKIIMDLSVSKSHSEADFAAIVERLDSSEKSNESLKYEVCLLQKELEIRNQEREFNLKSAEAAYKQQLENVKKITRLESECQRLRVMIRKRLPGPAAIAKMRSEVEMLGNGVPEARRQSSSTMEIYMPNDFQKQVERLNAVEEENKFLKENLKKKNSELQFSRTMFARTATKLTQAEKQLKELSKRANCIEQPRRSSAIYDMPLVSLPYGSENDDNVSCSETWASALISELENFRLEALEPTRTDDFVERENEKPGIVCVDDVICLKHKTPDLKPGSPLSSGKELVPFFDNHEEISKLTFEEHPSWLQDILKVIVEKHRSTRFNFNDMLREIRLALCKIDHSLKTSLDSADGGNQLFQLNIEKALSRIIQLTHAIILRGVSNHDCRQQVLALNNQCTEDQLKSSTGHIAHIFLWENSDLSLVLRRFITVCNDVICGKANVEMFVSELASTFGWMFDHCLFMQDVSGMEESIKKQFFCDFEENSPKVADIKRSADDEFMLTKGKFMPSSTIPNGLHRLPKTEQIEAKHRDENRKPNHEIPNVGSGKDEMEEKLKLESAMNDSLVTQLEESEKTICNLQRELVTLKESRGLIEEQIEDQKLASHDLGTKLSTAELELNEARHKLSSLEAELEERNNCCEELEATCLELQLQVQSSVSAQEMPKYDRAQEEKQLRTDREISAATEKLAECQETILNLSKQLKALASPKDAALFDKVISSPPAARTHRKSQLLDQMIAIDNAKFEDLKSPQTKEIICNEPKNTRPAANVDKSDADILQHQKTFQQVSPERSHKLGTADRTNLGSTAGALVVVPKKQKRGISLLRNLLSRKKKDSSKRLVLPSGSINT</sequence>
<feature type="coiled-coil region" evidence="3">
    <location>
        <begin position="15"/>
        <end position="49"/>
    </location>
</feature>
<evidence type="ECO:0000256" key="1">
    <source>
        <dbReference type="ARBA" id="ARBA00005921"/>
    </source>
</evidence>